<sequence>MNDRINADVPDFNPFEKVEQHKKQRFTKTKRLIAYAASILLVVSLLFFGLNHTTQEKQLTLTENELSEIEENTKLALWHFSKEMNTCLANLEYSKIINAPLSEVQSLKNINIQFDNPIKDLKIN</sequence>
<accession>A0A6C0RBP8</accession>
<dbReference type="RefSeq" id="WP_163345431.1">
    <property type="nucleotide sequence ID" value="NZ_CP048409.1"/>
</dbReference>
<keyword evidence="1" id="KW-1133">Transmembrane helix</keyword>
<organism evidence="2 3">
    <name type="scientific">Draconibacterium halophilum</name>
    <dbReference type="NCBI Taxonomy" id="2706887"/>
    <lineage>
        <taxon>Bacteria</taxon>
        <taxon>Pseudomonadati</taxon>
        <taxon>Bacteroidota</taxon>
        <taxon>Bacteroidia</taxon>
        <taxon>Marinilabiliales</taxon>
        <taxon>Prolixibacteraceae</taxon>
        <taxon>Draconibacterium</taxon>
    </lineage>
</organism>
<keyword evidence="3" id="KW-1185">Reference proteome</keyword>
<keyword evidence="1" id="KW-0812">Transmembrane</keyword>
<evidence type="ECO:0000256" key="1">
    <source>
        <dbReference type="SAM" id="Phobius"/>
    </source>
</evidence>
<gene>
    <name evidence="2" type="ORF">G0Q07_07130</name>
</gene>
<keyword evidence="1" id="KW-0472">Membrane</keyword>
<protein>
    <submittedName>
        <fullName evidence="2">Uncharacterized protein</fullName>
    </submittedName>
</protein>
<feature type="transmembrane region" description="Helical" evidence="1">
    <location>
        <begin position="32"/>
        <end position="50"/>
    </location>
</feature>
<dbReference type="Proteomes" id="UP000474630">
    <property type="component" value="Chromosome"/>
</dbReference>
<proteinExistence type="predicted"/>
<name>A0A6C0RBP8_9BACT</name>
<dbReference type="AlphaFoldDB" id="A0A6C0RBP8"/>
<evidence type="ECO:0000313" key="3">
    <source>
        <dbReference type="Proteomes" id="UP000474630"/>
    </source>
</evidence>
<dbReference type="KEGG" id="drc:G0Q07_07130"/>
<dbReference type="EMBL" id="CP048409">
    <property type="protein sequence ID" value="QIA07509.1"/>
    <property type="molecule type" value="Genomic_DNA"/>
</dbReference>
<evidence type="ECO:0000313" key="2">
    <source>
        <dbReference type="EMBL" id="QIA07509.1"/>
    </source>
</evidence>
<reference evidence="2 3" key="1">
    <citation type="submission" date="2020-02" db="EMBL/GenBank/DDBJ databases">
        <title>Genome sequencing for Draconibacterium sp. strain M1.</title>
        <authorList>
            <person name="Park S.-J."/>
        </authorList>
    </citation>
    <scope>NUCLEOTIDE SEQUENCE [LARGE SCALE GENOMIC DNA]</scope>
    <source>
        <strain evidence="2 3">M1</strain>
    </source>
</reference>